<feature type="transmembrane region" description="Helical" evidence="1">
    <location>
        <begin position="24"/>
        <end position="44"/>
    </location>
</feature>
<dbReference type="EMBL" id="BDDD01001097">
    <property type="protein sequence ID" value="GAV73331.1"/>
    <property type="molecule type" value="Genomic_DNA"/>
</dbReference>
<dbReference type="Proteomes" id="UP000187406">
    <property type="component" value="Unassembled WGS sequence"/>
</dbReference>
<keyword evidence="1" id="KW-0812">Transmembrane</keyword>
<sequence length="77" mass="9131">MVFWERYMSDAALNTKKEEHAKNLVLLSTVIKCVLLQQLIQVAIAQLFLLVSYFYKYNLLLLLLLLLLLRRKNSYIK</sequence>
<gene>
    <name evidence="2" type="ORF">CFOL_v3_16817</name>
</gene>
<accession>A0A1Q3BZL2</accession>
<keyword evidence="3" id="KW-1185">Reference proteome</keyword>
<dbReference type="AlphaFoldDB" id="A0A1Q3BZL2"/>
<dbReference type="InParanoid" id="A0A1Q3BZL2"/>
<reference evidence="3" key="1">
    <citation type="submission" date="2016-04" db="EMBL/GenBank/DDBJ databases">
        <title>Cephalotus genome sequencing.</title>
        <authorList>
            <person name="Fukushima K."/>
            <person name="Hasebe M."/>
            <person name="Fang X."/>
        </authorList>
    </citation>
    <scope>NUCLEOTIDE SEQUENCE [LARGE SCALE GENOMIC DNA]</scope>
    <source>
        <strain evidence="3">cv. St1</strain>
    </source>
</reference>
<evidence type="ECO:0000256" key="1">
    <source>
        <dbReference type="SAM" id="Phobius"/>
    </source>
</evidence>
<feature type="transmembrane region" description="Helical" evidence="1">
    <location>
        <begin position="50"/>
        <end position="69"/>
    </location>
</feature>
<evidence type="ECO:0000313" key="3">
    <source>
        <dbReference type="Proteomes" id="UP000187406"/>
    </source>
</evidence>
<protein>
    <submittedName>
        <fullName evidence="2">Uncharacterized protein</fullName>
    </submittedName>
</protein>
<comment type="caution">
    <text evidence="2">The sequence shown here is derived from an EMBL/GenBank/DDBJ whole genome shotgun (WGS) entry which is preliminary data.</text>
</comment>
<keyword evidence="1" id="KW-0472">Membrane</keyword>
<name>A0A1Q3BZL2_CEPFO</name>
<proteinExistence type="predicted"/>
<organism evidence="2 3">
    <name type="scientific">Cephalotus follicularis</name>
    <name type="common">Albany pitcher plant</name>
    <dbReference type="NCBI Taxonomy" id="3775"/>
    <lineage>
        <taxon>Eukaryota</taxon>
        <taxon>Viridiplantae</taxon>
        <taxon>Streptophyta</taxon>
        <taxon>Embryophyta</taxon>
        <taxon>Tracheophyta</taxon>
        <taxon>Spermatophyta</taxon>
        <taxon>Magnoliopsida</taxon>
        <taxon>eudicotyledons</taxon>
        <taxon>Gunneridae</taxon>
        <taxon>Pentapetalae</taxon>
        <taxon>rosids</taxon>
        <taxon>fabids</taxon>
        <taxon>Oxalidales</taxon>
        <taxon>Cephalotaceae</taxon>
        <taxon>Cephalotus</taxon>
    </lineage>
</organism>
<evidence type="ECO:0000313" key="2">
    <source>
        <dbReference type="EMBL" id="GAV73331.1"/>
    </source>
</evidence>
<keyword evidence="1" id="KW-1133">Transmembrane helix</keyword>